<dbReference type="OrthoDB" id="378775at2759"/>
<dbReference type="InterPro" id="IPR006389">
    <property type="entry name" value="Early_transc_mb_plasmodium"/>
</dbReference>
<dbReference type="NCBIfam" id="TIGR01495">
    <property type="entry name" value="ETRAMP"/>
    <property type="match status" value="1"/>
</dbReference>
<evidence type="ECO:0000256" key="2">
    <source>
        <dbReference type="SAM" id="Phobius"/>
    </source>
</evidence>
<keyword evidence="2" id="KW-1133">Transmembrane helix</keyword>
<accession>A0A1Y1JHM5</accession>
<feature type="region of interest" description="Disordered" evidence="1">
    <location>
        <begin position="80"/>
        <end position="107"/>
    </location>
</feature>
<keyword evidence="2" id="KW-0472">Membrane</keyword>
<gene>
    <name evidence="3" type="ORF">PGO_041860</name>
</gene>
<dbReference type="OMA" id="GMHYKNN"/>
<organism evidence="3 4">
    <name type="scientific">Plasmodium gonderi</name>
    <dbReference type="NCBI Taxonomy" id="77519"/>
    <lineage>
        <taxon>Eukaryota</taxon>
        <taxon>Sar</taxon>
        <taxon>Alveolata</taxon>
        <taxon>Apicomplexa</taxon>
        <taxon>Aconoidasida</taxon>
        <taxon>Haemosporida</taxon>
        <taxon>Plasmodiidae</taxon>
        <taxon>Plasmodium</taxon>
        <taxon>Plasmodium (Plasmodium)</taxon>
    </lineage>
</organism>
<evidence type="ECO:0000313" key="3">
    <source>
        <dbReference type="EMBL" id="GAW79584.1"/>
    </source>
</evidence>
<dbReference type="EMBL" id="BDQF01000004">
    <property type="protein sequence ID" value="GAW79584.1"/>
    <property type="molecule type" value="Genomic_DNA"/>
</dbReference>
<dbReference type="Pfam" id="PF09716">
    <property type="entry name" value="ETRAMP"/>
    <property type="match status" value="1"/>
</dbReference>
<protein>
    <submittedName>
        <fullName evidence="3">Early transcribed membrane protein</fullName>
    </submittedName>
</protein>
<proteinExistence type="predicted"/>
<sequence>MKITKALYFIAALLAVNLIAPSFYNNVVSGKKAAAGYRKLTDAEKKKRNQKIMMISSIASGIAILLGTALGLGLHYKNRKQDNKTSNPAVPKKEPLLGGIKVNPTHK</sequence>
<comment type="caution">
    <text evidence="3">The sequence shown here is derived from an EMBL/GenBank/DDBJ whole genome shotgun (WGS) entry which is preliminary data.</text>
</comment>
<evidence type="ECO:0000256" key="1">
    <source>
        <dbReference type="SAM" id="MobiDB-lite"/>
    </source>
</evidence>
<reference evidence="4" key="1">
    <citation type="submission" date="2017-04" db="EMBL/GenBank/DDBJ databases">
        <title>Plasmodium gonderi genome.</title>
        <authorList>
            <person name="Arisue N."/>
            <person name="Honma H."/>
            <person name="Kawai S."/>
            <person name="Tougan T."/>
            <person name="Tanabe K."/>
            <person name="Horii T."/>
        </authorList>
    </citation>
    <scope>NUCLEOTIDE SEQUENCE [LARGE SCALE GENOMIC DNA]</scope>
    <source>
        <strain evidence="4">ATCC 30045</strain>
    </source>
</reference>
<keyword evidence="2" id="KW-0812">Transmembrane</keyword>
<feature type="transmembrane region" description="Helical" evidence="2">
    <location>
        <begin position="7"/>
        <end position="24"/>
    </location>
</feature>
<dbReference type="Proteomes" id="UP000195521">
    <property type="component" value="Unassembled WGS sequence"/>
</dbReference>
<dbReference type="AlphaFoldDB" id="A0A1Y1JHM5"/>
<dbReference type="GeneID" id="39746296"/>
<feature type="transmembrane region" description="Helical" evidence="2">
    <location>
        <begin position="52"/>
        <end position="74"/>
    </location>
</feature>
<keyword evidence="4" id="KW-1185">Reference proteome</keyword>
<dbReference type="RefSeq" id="XP_028542173.1">
    <property type="nucleotide sequence ID" value="XM_028686372.1"/>
</dbReference>
<name>A0A1Y1JHM5_PLAGO</name>
<evidence type="ECO:0000313" key="4">
    <source>
        <dbReference type="Proteomes" id="UP000195521"/>
    </source>
</evidence>